<reference evidence="1" key="1">
    <citation type="submission" date="2018-11" db="EMBL/GenBank/DDBJ databases">
        <authorList>
            <consortium name="Pathogen Informatics"/>
        </authorList>
    </citation>
    <scope>NUCLEOTIDE SEQUENCE</scope>
</reference>
<accession>A0A448WIM0</accession>
<sequence length="79" mass="8754">MCVGIERLANDAKFLQTRLTELNSWAGNLHSLQTIGLQSGTNDRGDVTKIADRLNHCISTGNSSIKYQPIDIMSGFRLF</sequence>
<evidence type="ECO:0000313" key="1">
    <source>
        <dbReference type="EMBL" id="VEL12672.1"/>
    </source>
</evidence>
<organism evidence="1 2">
    <name type="scientific">Protopolystoma xenopodis</name>
    <dbReference type="NCBI Taxonomy" id="117903"/>
    <lineage>
        <taxon>Eukaryota</taxon>
        <taxon>Metazoa</taxon>
        <taxon>Spiralia</taxon>
        <taxon>Lophotrochozoa</taxon>
        <taxon>Platyhelminthes</taxon>
        <taxon>Monogenea</taxon>
        <taxon>Polyopisthocotylea</taxon>
        <taxon>Polystomatidea</taxon>
        <taxon>Polystomatidae</taxon>
        <taxon>Protopolystoma</taxon>
    </lineage>
</organism>
<name>A0A448WIM0_9PLAT</name>
<gene>
    <name evidence="1" type="ORF">PXEA_LOCUS6112</name>
</gene>
<dbReference type="EMBL" id="CAAALY010015478">
    <property type="protein sequence ID" value="VEL12672.1"/>
    <property type="molecule type" value="Genomic_DNA"/>
</dbReference>
<proteinExistence type="predicted"/>
<comment type="caution">
    <text evidence="1">The sequence shown here is derived from an EMBL/GenBank/DDBJ whole genome shotgun (WGS) entry which is preliminary data.</text>
</comment>
<keyword evidence="2" id="KW-1185">Reference proteome</keyword>
<protein>
    <submittedName>
        <fullName evidence="1">Uncharacterized protein</fullName>
    </submittedName>
</protein>
<dbReference type="Proteomes" id="UP000784294">
    <property type="component" value="Unassembled WGS sequence"/>
</dbReference>
<evidence type="ECO:0000313" key="2">
    <source>
        <dbReference type="Proteomes" id="UP000784294"/>
    </source>
</evidence>
<dbReference type="AlphaFoldDB" id="A0A448WIM0"/>